<name>A0A5J5EQR3_9PEZI</name>
<feature type="region of interest" description="Disordered" evidence="1">
    <location>
        <begin position="127"/>
        <end position="164"/>
    </location>
</feature>
<sequence>MPRRELIRTRDAAPPPGRQRKRSARIQPGRPHYKDHDSLCVLLAILPRDKFASQSLRRQAQDICRQDGYELKQNYTSWGEQGMEKLVKTVTDKMNAKPDRNTVFTAEAIRALLRRICLDNVRKKNAAKEKKLQNDPADGDGAVPLPWQENDISGPPSDDPVPASLQERDMHISLSGIENDGASGAERDGSVSLPLQEDDISDTPSNNPVSPPVQERGMHISLGGAEGDGSVSLPLQKDNPVPPVDGAGSSGPSLDPKRSILIKFVDTIRPPMVVPRVKPFYMVYHQLGIVLGLNTDWLLITYVPGRQSSWCNLTDQTWRRLVVNNRVQSLMLILCNFGFPFDDCWMNGVGGTRESLGGEARGG</sequence>
<keyword evidence="3" id="KW-1185">Reference proteome</keyword>
<evidence type="ECO:0000256" key="1">
    <source>
        <dbReference type="SAM" id="MobiDB-lite"/>
    </source>
</evidence>
<feature type="region of interest" description="Disordered" evidence="1">
    <location>
        <begin position="176"/>
        <end position="253"/>
    </location>
</feature>
<comment type="caution">
    <text evidence="2">The sequence shown here is derived from an EMBL/GenBank/DDBJ whole genome shotgun (WGS) entry which is preliminary data.</text>
</comment>
<dbReference type="EMBL" id="VXIS01000159">
    <property type="protein sequence ID" value="KAA8900065.1"/>
    <property type="molecule type" value="Genomic_DNA"/>
</dbReference>
<proteinExistence type="predicted"/>
<protein>
    <submittedName>
        <fullName evidence="2">Uncharacterized protein</fullName>
    </submittedName>
</protein>
<feature type="compositionally biased region" description="Basic and acidic residues" evidence="1">
    <location>
        <begin position="1"/>
        <end position="11"/>
    </location>
</feature>
<gene>
    <name evidence="2" type="ORF">FN846DRAFT_909406</name>
</gene>
<evidence type="ECO:0000313" key="3">
    <source>
        <dbReference type="Proteomes" id="UP000326924"/>
    </source>
</evidence>
<reference evidence="2 3" key="1">
    <citation type="submission" date="2019-09" db="EMBL/GenBank/DDBJ databases">
        <title>Draft genome of the ectomycorrhizal ascomycete Sphaerosporella brunnea.</title>
        <authorList>
            <consortium name="DOE Joint Genome Institute"/>
            <person name="Benucci G.M."/>
            <person name="Marozzi G."/>
            <person name="Antonielli L."/>
            <person name="Sanchez S."/>
            <person name="Marco P."/>
            <person name="Wang X."/>
            <person name="Falini L.B."/>
            <person name="Barry K."/>
            <person name="Haridas S."/>
            <person name="Lipzen A."/>
            <person name="Labutti K."/>
            <person name="Grigoriev I.V."/>
            <person name="Murat C."/>
            <person name="Martin F."/>
            <person name="Albertini E."/>
            <person name="Donnini D."/>
            <person name="Bonito G."/>
        </authorList>
    </citation>
    <scope>NUCLEOTIDE SEQUENCE [LARGE SCALE GENOMIC DNA]</scope>
    <source>
        <strain evidence="2 3">Sb_GMNB300</strain>
    </source>
</reference>
<feature type="region of interest" description="Disordered" evidence="1">
    <location>
        <begin position="1"/>
        <end position="32"/>
    </location>
</feature>
<dbReference type="Proteomes" id="UP000326924">
    <property type="component" value="Unassembled WGS sequence"/>
</dbReference>
<organism evidence="2 3">
    <name type="scientific">Sphaerosporella brunnea</name>
    <dbReference type="NCBI Taxonomy" id="1250544"/>
    <lineage>
        <taxon>Eukaryota</taxon>
        <taxon>Fungi</taxon>
        <taxon>Dikarya</taxon>
        <taxon>Ascomycota</taxon>
        <taxon>Pezizomycotina</taxon>
        <taxon>Pezizomycetes</taxon>
        <taxon>Pezizales</taxon>
        <taxon>Pyronemataceae</taxon>
        <taxon>Sphaerosporella</taxon>
    </lineage>
</organism>
<evidence type="ECO:0000313" key="2">
    <source>
        <dbReference type="EMBL" id="KAA8900065.1"/>
    </source>
</evidence>
<accession>A0A5J5EQR3</accession>
<dbReference type="AlphaFoldDB" id="A0A5J5EQR3"/>
<dbReference type="InParanoid" id="A0A5J5EQR3"/>